<comment type="caution">
    <text evidence="2">The sequence shown here is derived from an EMBL/GenBank/DDBJ whole genome shotgun (WGS) entry which is preliminary data.</text>
</comment>
<dbReference type="InterPro" id="IPR029058">
    <property type="entry name" value="AB_hydrolase_fold"/>
</dbReference>
<reference evidence="2" key="1">
    <citation type="journal article" date="2014" name="Int. J. Syst. Evol. Microbiol.">
        <title>Complete genome sequence of Corynebacterium casei LMG S-19264T (=DSM 44701T), isolated from a smear-ripened cheese.</title>
        <authorList>
            <consortium name="US DOE Joint Genome Institute (JGI-PGF)"/>
            <person name="Walter F."/>
            <person name="Albersmeier A."/>
            <person name="Kalinowski J."/>
            <person name="Ruckert C."/>
        </authorList>
    </citation>
    <scope>NUCLEOTIDE SEQUENCE</scope>
    <source>
        <strain evidence="2">JCM 3172</strain>
    </source>
</reference>
<keyword evidence="3" id="KW-1185">Reference proteome</keyword>
<name>A0A918LM41_9ACTN</name>
<proteinExistence type="predicted"/>
<dbReference type="Gene3D" id="3.40.50.1820">
    <property type="entry name" value="alpha/beta hydrolase"/>
    <property type="match status" value="1"/>
</dbReference>
<dbReference type="GO" id="GO:0016787">
    <property type="term" value="F:hydrolase activity"/>
    <property type="evidence" value="ECO:0007669"/>
    <property type="project" value="UniProtKB-KW"/>
</dbReference>
<accession>A0A918LM41</accession>
<gene>
    <name evidence="2" type="ORF">GCM10014713_05480</name>
</gene>
<keyword evidence="2" id="KW-0378">Hydrolase</keyword>
<dbReference type="EMBL" id="BMQQ01000001">
    <property type="protein sequence ID" value="GGT15566.1"/>
    <property type="molecule type" value="Genomic_DNA"/>
</dbReference>
<sequence>MIIPDGPLPYDKITHTGAGAPECLTPDMLPHDVERTLSRLEMGRVMADHDLAGYEKSTFTHGGTERRILRRGTGPAVIVMAEIPGITPKVLEFADRVAEIGCTAVLPVLFGEPGRDPRPEAHGRLAAGRYAASSLLKVCVSREFTLLATGRSSRVVTWLRALAAYEHERCGGPGVGAVGMCLTGGFALAMATDARLIAPVLSQPSLPVAVSAGRAGTIDIGPEELAVVRGRCEREGLQVMGLRFRGDRLVPGDRFAFLRRELGDAFVAVELDDGAANPEALLAPHSVLTEHLIDAPGEPTRAALDQVLGLFRARLLEETPADRP</sequence>
<dbReference type="AlphaFoldDB" id="A0A918LM41"/>
<dbReference type="SUPFAM" id="SSF53474">
    <property type="entry name" value="alpha/beta-Hydrolases"/>
    <property type="match status" value="1"/>
</dbReference>
<dbReference type="Pfam" id="PF01738">
    <property type="entry name" value="DLH"/>
    <property type="match status" value="1"/>
</dbReference>
<dbReference type="Proteomes" id="UP000619486">
    <property type="component" value="Unassembled WGS sequence"/>
</dbReference>
<evidence type="ECO:0000313" key="3">
    <source>
        <dbReference type="Proteomes" id="UP000619486"/>
    </source>
</evidence>
<organism evidence="2 3">
    <name type="scientific">Streptomyces purpureus</name>
    <dbReference type="NCBI Taxonomy" id="1951"/>
    <lineage>
        <taxon>Bacteria</taxon>
        <taxon>Bacillati</taxon>
        <taxon>Actinomycetota</taxon>
        <taxon>Actinomycetes</taxon>
        <taxon>Kitasatosporales</taxon>
        <taxon>Streptomycetaceae</taxon>
        <taxon>Streptomyces</taxon>
    </lineage>
</organism>
<dbReference type="InterPro" id="IPR002925">
    <property type="entry name" value="Dienelactn_hydro"/>
</dbReference>
<protein>
    <submittedName>
        <fullName evidence="2">Dienelactone hydrolase</fullName>
    </submittedName>
</protein>
<evidence type="ECO:0000259" key="1">
    <source>
        <dbReference type="Pfam" id="PF01738"/>
    </source>
</evidence>
<feature type="domain" description="Dienelactone hydrolase" evidence="1">
    <location>
        <begin position="74"/>
        <end position="194"/>
    </location>
</feature>
<reference evidence="2" key="2">
    <citation type="submission" date="2020-09" db="EMBL/GenBank/DDBJ databases">
        <authorList>
            <person name="Sun Q."/>
            <person name="Ohkuma M."/>
        </authorList>
    </citation>
    <scope>NUCLEOTIDE SEQUENCE</scope>
    <source>
        <strain evidence="2">JCM 3172</strain>
    </source>
</reference>
<evidence type="ECO:0000313" key="2">
    <source>
        <dbReference type="EMBL" id="GGT15566.1"/>
    </source>
</evidence>